<accession>A0A4S5EQM5</accession>
<dbReference type="SUPFAM" id="SSF52777">
    <property type="entry name" value="CoA-dependent acyltransferases"/>
    <property type="match status" value="1"/>
</dbReference>
<gene>
    <name evidence="1" type="ORF">E7Y31_09885</name>
</gene>
<name>A0A4S5EQM5_9ACTN</name>
<protein>
    <recommendedName>
        <fullName evidence="3">Condensation domain-containing protein</fullName>
    </recommendedName>
</protein>
<dbReference type="EMBL" id="SSXH01000192">
    <property type="protein sequence ID" value="THJ74705.1"/>
    <property type="molecule type" value="Genomic_DNA"/>
</dbReference>
<dbReference type="OrthoDB" id="2472181at2"/>
<comment type="caution">
    <text evidence="1">The sequence shown here is derived from an EMBL/GenBank/DDBJ whole genome shotgun (WGS) entry which is preliminary data.</text>
</comment>
<dbReference type="Gene3D" id="3.30.559.30">
    <property type="entry name" value="Nonribosomal peptide synthetase, condensation domain"/>
    <property type="match status" value="1"/>
</dbReference>
<evidence type="ECO:0000313" key="1">
    <source>
        <dbReference type="EMBL" id="THJ74705.1"/>
    </source>
</evidence>
<dbReference type="AlphaFoldDB" id="A0A4S5EQM5"/>
<organism evidence="1 2">
    <name type="scientific">Candidatus Frankia alpina</name>
    <dbReference type="NCBI Taxonomy" id="2699483"/>
    <lineage>
        <taxon>Bacteria</taxon>
        <taxon>Bacillati</taxon>
        <taxon>Actinomycetota</taxon>
        <taxon>Actinomycetes</taxon>
        <taxon>Frankiales</taxon>
        <taxon>Frankiaceae</taxon>
        <taxon>Frankia</taxon>
    </lineage>
</organism>
<evidence type="ECO:0008006" key="3">
    <source>
        <dbReference type="Google" id="ProtNLM"/>
    </source>
</evidence>
<dbReference type="RefSeq" id="WP_136447908.1">
    <property type="nucleotide sequence ID" value="NZ_SSXH01000192.1"/>
</dbReference>
<proteinExistence type="predicted"/>
<evidence type="ECO:0000313" key="2">
    <source>
        <dbReference type="Proteomes" id="UP000305282"/>
    </source>
</evidence>
<keyword evidence="2" id="KW-1185">Reference proteome</keyword>
<reference evidence="1 2" key="1">
    <citation type="submission" date="2019-04" db="EMBL/GenBank/DDBJ databases">
        <title>Draft genome sequences for three unisolated Alnus-infective Frankia Sp+ strains, AgTrS, AiOr and AvVan, the first sequenced Frankia strains able to sporulate in-planta.</title>
        <authorList>
            <person name="Bethencourt L."/>
            <person name="Vautrin F."/>
            <person name="Taib N."/>
            <person name="Dubost A."/>
            <person name="Castro-Garcia L."/>
            <person name="Imbaud O."/>
            <person name="Abrouk D."/>
            <person name="Fournier P."/>
            <person name="Briolay J."/>
            <person name="Nguyen A."/>
            <person name="Normand P."/>
            <person name="Fernandez M.P."/>
            <person name="Brochier-Armanet C."/>
            <person name="Herrera-Belaroussi A."/>
        </authorList>
    </citation>
    <scope>NUCLEOTIDE SEQUENCE [LARGE SCALE GENOMIC DNA]</scope>
    <source>
        <strain evidence="1 2">AvVan</strain>
    </source>
</reference>
<dbReference type="Proteomes" id="UP000305282">
    <property type="component" value="Unassembled WGS sequence"/>
</dbReference>
<sequence>MKLPPERATALLSTVPTAFGIGADELLLAALSLAVAAQTRPGEAGSSGMVVAVQAHGRQEQVVDHLDLSRTVGWMAEIFPFLLERTADDGAAFGECAVDAAVARVRALMAQIPDGGTDYSMLRFLNPRTAPILSAAPMPTIYLNYVGRLTRGEVADWSVAAEDSELFADWNADVPDPFPLSLIVRTVDGPDGPELSARWSSGPDGPGAAVVGSLVAAWLRALDALAARAAHLGAATSPATASAGRN</sequence>